<gene>
    <name evidence="3" type="ORF">AKJ08_1080</name>
</gene>
<dbReference type="Proteomes" id="UP000055590">
    <property type="component" value="Chromosome"/>
</dbReference>
<evidence type="ECO:0000313" key="4">
    <source>
        <dbReference type="Proteomes" id="UP000055590"/>
    </source>
</evidence>
<feature type="transmembrane region" description="Helical" evidence="1">
    <location>
        <begin position="81"/>
        <end position="97"/>
    </location>
</feature>
<evidence type="ECO:0000259" key="2">
    <source>
        <dbReference type="Pfam" id="PF03779"/>
    </source>
</evidence>
<evidence type="ECO:0000256" key="1">
    <source>
        <dbReference type="SAM" id="Phobius"/>
    </source>
</evidence>
<feature type="transmembrane region" description="Helical" evidence="1">
    <location>
        <begin position="56"/>
        <end position="75"/>
    </location>
</feature>
<dbReference type="RefSeq" id="WP_050725106.1">
    <property type="nucleotide sequence ID" value="NZ_CP012332.1"/>
</dbReference>
<reference evidence="3 4" key="1">
    <citation type="submission" date="2015-08" db="EMBL/GenBank/DDBJ databases">
        <authorList>
            <person name="Babu N.S."/>
            <person name="Beckwith C.J."/>
            <person name="Beseler K.G."/>
            <person name="Brison A."/>
            <person name="Carone J.V."/>
            <person name="Caskin T.P."/>
            <person name="Diamond M."/>
            <person name="Durham M.E."/>
            <person name="Foxe J.M."/>
            <person name="Go M."/>
            <person name="Henderson B.A."/>
            <person name="Jones I.B."/>
            <person name="McGettigan J.A."/>
            <person name="Micheletti S.J."/>
            <person name="Nasrallah M.E."/>
            <person name="Ortiz D."/>
            <person name="Piller C.R."/>
            <person name="Privatt S.R."/>
            <person name="Schneider S.L."/>
            <person name="Sharp S."/>
            <person name="Smith T.C."/>
            <person name="Stanton J.D."/>
            <person name="Ullery H.E."/>
            <person name="Wilson R.J."/>
            <person name="Serrano M.G."/>
            <person name="Buck G."/>
            <person name="Lee V."/>
            <person name="Wang Y."/>
            <person name="Carvalho R."/>
            <person name="Voegtly L."/>
            <person name="Shi R."/>
            <person name="Duckworth R."/>
            <person name="Johnson A."/>
            <person name="Loviza R."/>
            <person name="Walstead R."/>
            <person name="Shah Z."/>
            <person name="Kiflezghi M."/>
            <person name="Wade K."/>
            <person name="Ball S.L."/>
            <person name="Bradley K.W."/>
            <person name="Asai D.J."/>
            <person name="Bowman C.A."/>
            <person name="Russell D.A."/>
            <person name="Pope W.H."/>
            <person name="Jacobs-Sera D."/>
            <person name="Hendrix R.W."/>
            <person name="Hatfull G.F."/>
        </authorList>
    </citation>
    <scope>NUCLEOTIDE SEQUENCE [LARGE SCALE GENOMIC DNA]</scope>
    <source>
        <strain evidence="3 4">DSM 27710</strain>
    </source>
</reference>
<feature type="transmembrane region" description="Helical" evidence="1">
    <location>
        <begin position="33"/>
        <end position="51"/>
    </location>
</feature>
<feature type="transmembrane region" description="Helical" evidence="1">
    <location>
        <begin position="7"/>
        <end position="27"/>
    </location>
</feature>
<dbReference type="AlphaFoldDB" id="A0A0K1PAX8"/>
<proteinExistence type="predicted"/>
<accession>A0A0K1PAX8</accession>
<dbReference type="OrthoDB" id="5516370at2"/>
<dbReference type="STRING" id="1391653.AKJ08_1080"/>
<keyword evidence="1" id="KW-1133">Transmembrane helix</keyword>
<dbReference type="Pfam" id="PF03779">
    <property type="entry name" value="SPW"/>
    <property type="match status" value="1"/>
</dbReference>
<keyword evidence="4" id="KW-1185">Reference proteome</keyword>
<feature type="domain" description="SPW repeat-containing integral membrane" evidence="2">
    <location>
        <begin position="7"/>
        <end position="95"/>
    </location>
</feature>
<protein>
    <recommendedName>
        <fullName evidence="2">SPW repeat-containing integral membrane domain-containing protein</fullName>
    </recommendedName>
</protein>
<organism evidence="3 4">
    <name type="scientific">Vulgatibacter incomptus</name>
    <dbReference type="NCBI Taxonomy" id="1391653"/>
    <lineage>
        <taxon>Bacteria</taxon>
        <taxon>Pseudomonadati</taxon>
        <taxon>Myxococcota</taxon>
        <taxon>Myxococcia</taxon>
        <taxon>Myxococcales</taxon>
        <taxon>Cystobacterineae</taxon>
        <taxon>Vulgatibacteraceae</taxon>
        <taxon>Vulgatibacter</taxon>
    </lineage>
</organism>
<evidence type="ECO:0000313" key="3">
    <source>
        <dbReference type="EMBL" id="AKU90693.1"/>
    </source>
</evidence>
<keyword evidence="1" id="KW-0812">Transmembrane</keyword>
<dbReference type="EMBL" id="CP012332">
    <property type="protein sequence ID" value="AKU90693.1"/>
    <property type="molecule type" value="Genomic_DNA"/>
</dbReference>
<keyword evidence="1" id="KW-0472">Membrane</keyword>
<dbReference type="InterPro" id="IPR005530">
    <property type="entry name" value="SPW"/>
</dbReference>
<dbReference type="KEGG" id="vin:AKJ08_1080"/>
<name>A0A0K1PAX8_9BACT</name>
<sequence length="115" mass="12328">MSPIGARIANIVLGIWLFISAFIWPHGPAQLSNTWIIGIATVVVASIALAVPGAKYVNTALAIWLFISVWVLPGATSGTQWNNAVVAILIFLFSLVAEGRRHPGVLGHHRKVRPA</sequence>